<dbReference type="GO" id="GO:0016787">
    <property type="term" value="F:hydrolase activity"/>
    <property type="evidence" value="ECO:0007669"/>
    <property type="project" value="UniProtKB-ARBA"/>
</dbReference>
<gene>
    <name evidence="1" type="ORF">SAMN05444401_1661</name>
</gene>
<evidence type="ECO:0000313" key="1">
    <source>
        <dbReference type="EMBL" id="SHI87805.1"/>
    </source>
</evidence>
<dbReference type="Pfam" id="PF01663">
    <property type="entry name" value="Phosphodiest"/>
    <property type="match status" value="1"/>
</dbReference>
<name>A0A1M6EQT1_9CLOT</name>
<dbReference type="InterPro" id="IPR017850">
    <property type="entry name" value="Alkaline_phosphatase_core_sf"/>
</dbReference>
<dbReference type="RefSeq" id="WP_083599801.1">
    <property type="nucleotide sequence ID" value="NZ_FQZO01000002.1"/>
</dbReference>
<keyword evidence="2" id="KW-1185">Reference proteome</keyword>
<dbReference type="Proteomes" id="UP000184080">
    <property type="component" value="Unassembled WGS sequence"/>
</dbReference>
<dbReference type="STRING" id="1121298.SAMN05444401_1661"/>
<proteinExistence type="predicted"/>
<dbReference type="CDD" id="cd16018">
    <property type="entry name" value="Enpp"/>
    <property type="match status" value="1"/>
</dbReference>
<dbReference type="PANTHER" id="PTHR10151:SF120">
    <property type="entry name" value="BIS(5'-ADENOSYL)-TRIPHOSPHATASE"/>
    <property type="match status" value="1"/>
</dbReference>
<dbReference type="EMBL" id="FQZO01000002">
    <property type="protein sequence ID" value="SHI87805.1"/>
    <property type="molecule type" value="Genomic_DNA"/>
</dbReference>
<sequence length="467" mass="52840">MNKKNKALTGLAAAAVAAGTLYKINSMKKHKDALKEALTEHLIVISLDGFHSRDLDMIQELPNIKMLMEEGSYCSNVKSIYPSVTYACHASIITGNYPDKHGVYNNEKFQPGVKESQWNWYDSDNKSTKLYDLAVEKGLKVGALFWPVMAGAKIQYNIPEIWPVKEGESQVPLILKYGTPKFALEAAALYGKVLKGKKQPYLNIFTSKTAKYMIKNKKPNLMLVHFTDVDHWRHKYGVFSNMAKEALKKTDKAIGDIIEATKKAGIYDNSTFIVIGDHAFIDVDHRICLNTAFRRAGLIDVNSNNEVIAWRAYANHCDGSCQIFLKDTEDHEAREKVIEIVEKLKMDGIEKLYTKEELSQKRVTGDFEFMVEAKRGYYFSNHWDAPSVVSKVKYEDFDPYDSEYYAGMHGFDPEKEDYRTVFIAAGKGVKKGVIIEDMTIVDEAPTFAKLLGLNLGEVDGRVLDIFQ</sequence>
<dbReference type="InterPro" id="IPR002591">
    <property type="entry name" value="Phosphodiest/P_Trfase"/>
</dbReference>
<organism evidence="1 2">
    <name type="scientific">Clostridium amylolyticum</name>
    <dbReference type="NCBI Taxonomy" id="1121298"/>
    <lineage>
        <taxon>Bacteria</taxon>
        <taxon>Bacillati</taxon>
        <taxon>Bacillota</taxon>
        <taxon>Clostridia</taxon>
        <taxon>Eubacteriales</taxon>
        <taxon>Clostridiaceae</taxon>
        <taxon>Clostridium</taxon>
    </lineage>
</organism>
<protein>
    <submittedName>
        <fullName evidence="1">Predicted pyrophosphatase or phosphodiesterase, AlkP superfamily</fullName>
    </submittedName>
</protein>
<reference evidence="1 2" key="1">
    <citation type="submission" date="2016-11" db="EMBL/GenBank/DDBJ databases">
        <authorList>
            <person name="Jaros S."/>
            <person name="Januszkiewicz K."/>
            <person name="Wedrychowicz H."/>
        </authorList>
    </citation>
    <scope>NUCLEOTIDE SEQUENCE [LARGE SCALE GENOMIC DNA]</scope>
    <source>
        <strain evidence="1 2">DSM 21864</strain>
    </source>
</reference>
<evidence type="ECO:0000313" key="2">
    <source>
        <dbReference type="Proteomes" id="UP000184080"/>
    </source>
</evidence>
<dbReference type="AlphaFoldDB" id="A0A1M6EQT1"/>
<dbReference type="OrthoDB" id="9779418at2"/>
<dbReference type="Gene3D" id="3.40.720.10">
    <property type="entry name" value="Alkaline Phosphatase, subunit A"/>
    <property type="match status" value="1"/>
</dbReference>
<dbReference type="PANTHER" id="PTHR10151">
    <property type="entry name" value="ECTONUCLEOTIDE PYROPHOSPHATASE/PHOSPHODIESTERASE"/>
    <property type="match status" value="1"/>
</dbReference>
<dbReference type="SUPFAM" id="SSF53649">
    <property type="entry name" value="Alkaline phosphatase-like"/>
    <property type="match status" value="1"/>
</dbReference>
<accession>A0A1M6EQT1</accession>